<dbReference type="InterPro" id="IPR053204">
    <property type="entry name" value="Oxopyrrolidines_Biosynth-assoc"/>
</dbReference>
<dbReference type="OrthoDB" id="5403091at2759"/>
<gene>
    <name evidence="1" type="ORF">BBAD15_g7283</name>
</gene>
<dbReference type="HOGENOM" id="CLU_071352_0_0_1"/>
<name>A0A0A2W359_BEABA</name>
<dbReference type="PANTHER" id="PTHR38797:SF7">
    <property type="entry name" value="TRANSCRIPTION FACTOR DOMAIN-CONTAINING PROTEIN"/>
    <property type="match status" value="1"/>
</dbReference>
<reference evidence="1 2" key="1">
    <citation type="submission" date="2012-10" db="EMBL/GenBank/DDBJ databases">
        <title>Genome sequencing and analysis of entomopathogenic fungi Beauveria bassiana D1-5.</title>
        <authorList>
            <person name="Li Q."/>
            <person name="Wang L."/>
            <person name="Zhang Z."/>
            <person name="Wang Q."/>
            <person name="Ren J."/>
            <person name="Wang M."/>
            <person name="Xu W."/>
            <person name="Wang J."/>
            <person name="Lu Y."/>
            <person name="Du Q."/>
            <person name="Sun Z."/>
        </authorList>
    </citation>
    <scope>NUCLEOTIDE SEQUENCE [LARGE SCALE GENOMIC DNA]</scope>
    <source>
        <strain evidence="1 2">D1-5</strain>
    </source>
</reference>
<organism evidence="1 2">
    <name type="scientific">Beauveria bassiana D1-5</name>
    <dbReference type="NCBI Taxonomy" id="1245745"/>
    <lineage>
        <taxon>Eukaryota</taxon>
        <taxon>Fungi</taxon>
        <taxon>Dikarya</taxon>
        <taxon>Ascomycota</taxon>
        <taxon>Pezizomycotina</taxon>
        <taxon>Sordariomycetes</taxon>
        <taxon>Hypocreomycetidae</taxon>
        <taxon>Hypocreales</taxon>
        <taxon>Cordycipitaceae</taxon>
        <taxon>Beauveria</taxon>
    </lineage>
</organism>
<proteinExistence type="predicted"/>
<protein>
    <submittedName>
        <fullName evidence="1">Uncharacterized protein</fullName>
    </submittedName>
</protein>
<dbReference type="Proteomes" id="UP000030106">
    <property type="component" value="Unassembled WGS sequence"/>
</dbReference>
<dbReference type="AlphaFoldDB" id="A0A0A2W359"/>
<dbReference type="PANTHER" id="PTHR38797">
    <property type="entry name" value="NUCLEAR PORE COMPLEX PROTEIN NUP85-RELATED"/>
    <property type="match status" value="1"/>
</dbReference>
<accession>A0A0A2W359</accession>
<comment type="caution">
    <text evidence="1">The sequence shown here is derived from an EMBL/GenBank/DDBJ whole genome shotgun (WGS) entry which is preliminary data.</text>
</comment>
<evidence type="ECO:0000313" key="1">
    <source>
        <dbReference type="EMBL" id="KGQ07409.1"/>
    </source>
</evidence>
<sequence>MENRPAPHIVSEEECLASFHNYASLTDELIDQETELGDDNTLDVTVESHISALTIRYIATDEPLSVVEAELHHFWRTAIQGARHWKPENRKHDTLIRLILQARARGTLTRPLSSVSGGQEALSSNNRRNVVFSDGSRLWSDLPFLGTDLVQEWLDRFYQLDYANHNNQRVNLSSFVGRLLSVGIYNGPATCLLSLFRETLETDRPLQSDKKVSVNHLIHALAALLRYADNSAISLSNGSEAPNVGTLPQSAASLGELARQSGTINVPGFSVERWKFWMSRLQELANCGEESVATAGADCLDYVEASSSSIYGSLGDHILDAL</sequence>
<dbReference type="EMBL" id="ANFO01000690">
    <property type="protein sequence ID" value="KGQ07409.1"/>
    <property type="molecule type" value="Genomic_DNA"/>
</dbReference>
<dbReference type="eggNOG" id="ENOG502SRQC">
    <property type="taxonomic scope" value="Eukaryota"/>
</dbReference>
<evidence type="ECO:0000313" key="2">
    <source>
        <dbReference type="Proteomes" id="UP000030106"/>
    </source>
</evidence>
<dbReference type="InterPro" id="IPR022085">
    <property type="entry name" value="OpdG"/>
</dbReference>
<dbReference type="Pfam" id="PF12311">
    <property type="entry name" value="DUF3632"/>
    <property type="match status" value="1"/>
</dbReference>